<dbReference type="Proteomes" id="UP001147653">
    <property type="component" value="Unassembled WGS sequence"/>
</dbReference>
<organism evidence="7 8">
    <name type="scientific">Solirubrobacter phytolaccae</name>
    <dbReference type="NCBI Taxonomy" id="1404360"/>
    <lineage>
        <taxon>Bacteria</taxon>
        <taxon>Bacillati</taxon>
        <taxon>Actinomycetota</taxon>
        <taxon>Thermoleophilia</taxon>
        <taxon>Solirubrobacterales</taxon>
        <taxon>Solirubrobacteraceae</taxon>
        <taxon>Solirubrobacter</taxon>
    </lineage>
</organism>
<dbReference type="InterPro" id="IPR036388">
    <property type="entry name" value="WH-like_DNA-bd_sf"/>
</dbReference>
<dbReference type="PANTHER" id="PTHR34824:SF1">
    <property type="entry name" value="HEAT-INDUCIBLE TRANSCRIPTION REPRESSOR HRCA"/>
    <property type="match status" value="1"/>
</dbReference>
<dbReference type="GO" id="GO:0003677">
    <property type="term" value="F:DNA binding"/>
    <property type="evidence" value="ECO:0007669"/>
    <property type="project" value="InterPro"/>
</dbReference>
<evidence type="ECO:0000259" key="6">
    <source>
        <dbReference type="Pfam" id="PF01628"/>
    </source>
</evidence>
<gene>
    <name evidence="5 7" type="primary">hrcA</name>
    <name evidence="7" type="ORF">OJ997_15805</name>
</gene>
<evidence type="ECO:0000256" key="3">
    <source>
        <dbReference type="ARBA" id="ARBA00023016"/>
    </source>
</evidence>
<feature type="domain" description="Heat-inducible transcription repressor HrcA C-terminal" evidence="6">
    <location>
        <begin position="97"/>
        <end position="316"/>
    </location>
</feature>
<dbReference type="GO" id="GO:0045892">
    <property type="term" value="P:negative regulation of DNA-templated transcription"/>
    <property type="evidence" value="ECO:0007669"/>
    <property type="project" value="UniProtKB-UniRule"/>
</dbReference>
<comment type="function">
    <text evidence="5">Negative regulator of class I heat shock genes (grpE-dnaK-dnaJ and groELS operons). Prevents heat-shock induction of these operons.</text>
</comment>
<dbReference type="PIRSF" id="PIRSF005485">
    <property type="entry name" value="HrcA"/>
    <property type="match status" value="1"/>
</dbReference>
<evidence type="ECO:0000313" key="7">
    <source>
        <dbReference type="EMBL" id="MDA0181770.1"/>
    </source>
</evidence>
<dbReference type="InterPro" id="IPR029016">
    <property type="entry name" value="GAF-like_dom_sf"/>
</dbReference>
<reference evidence="7" key="1">
    <citation type="submission" date="2022-10" db="EMBL/GenBank/DDBJ databases">
        <title>The WGS of Solirubrobacter phytolaccae KCTC 29190.</title>
        <authorList>
            <person name="Jiang Z."/>
        </authorList>
    </citation>
    <scope>NUCLEOTIDE SEQUENCE</scope>
    <source>
        <strain evidence="7">KCTC 29190</strain>
    </source>
</reference>
<dbReference type="SUPFAM" id="SSF55781">
    <property type="entry name" value="GAF domain-like"/>
    <property type="match status" value="1"/>
</dbReference>
<keyword evidence="3 5" id="KW-0346">Stress response</keyword>
<evidence type="ECO:0000256" key="2">
    <source>
        <dbReference type="ARBA" id="ARBA00023015"/>
    </source>
</evidence>
<proteinExistence type="inferred from homology"/>
<dbReference type="InterPro" id="IPR002571">
    <property type="entry name" value="HrcA"/>
</dbReference>
<dbReference type="PANTHER" id="PTHR34824">
    <property type="entry name" value="HEAT-INDUCIBLE TRANSCRIPTION REPRESSOR HRCA"/>
    <property type="match status" value="1"/>
</dbReference>
<comment type="similarity">
    <text evidence="5">Belongs to the HrcA family.</text>
</comment>
<evidence type="ECO:0000256" key="1">
    <source>
        <dbReference type="ARBA" id="ARBA00022491"/>
    </source>
</evidence>
<accession>A0A9X3NBA7</accession>
<dbReference type="NCBIfam" id="TIGR00331">
    <property type="entry name" value="hrcA"/>
    <property type="match status" value="1"/>
</dbReference>
<sequence length="334" mass="36201">MLTPRQALLLSKVVDGFKATGQPVGSKTLAADPEITAGSSTIRNELAVLEECGLLAHPHTSAGRVPTDAGYRYYVDRLLPEPPREGLGLSLVRREVDDAMRMTADTLSQVTNLLALVTAPPIATTTIRHIEVLLLQPQVLMVVVITSTGGVSKKVFTFDRPVDAGLADWAGSYLNEQLVGMGLGARMLGSKLNDPTLPATERAFVTELAPAFVELVDTAEDTLYVDGAHRLVSEYRFQDVSQLNALMEMLERRVSMLGVLSTALGSRGAYVRIGIENPQPALQGMSLVAANYGLPQRNLGTVSVIGPTRMDYSRVIRSVREAAHELSRFVEELY</sequence>
<dbReference type="SUPFAM" id="SSF46785">
    <property type="entry name" value="Winged helix' DNA-binding domain"/>
    <property type="match status" value="1"/>
</dbReference>
<keyword evidence="2 5" id="KW-0805">Transcription regulation</keyword>
<dbReference type="InterPro" id="IPR021153">
    <property type="entry name" value="HrcA_C"/>
</dbReference>
<keyword evidence="1 5" id="KW-0678">Repressor</keyword>
<evidence type="ECO:0000256" key="5">
    <source>
        <dbReference type="HAMAP-Rule" id="MF_00081"/>
    </source>
</evidence>
<evidence type="ECO:0000313" key="8">
    <source>
        <dbReference type="Proteomes" id="UP001147653"/>
    </source>
</evidence>
<dbReference type="InterPro" id="IPR036390">
    <property type="entry name" value="WH_DNA-bd_sf"/>
</dbReference>
<dbReference type="HAMAP" id="MF_00081">
    <property type="entry name" value="HrcA"/>
    <property type="match status" value="1"/>
</dbReference>
<keyword evidence="4 5" id="KW-0804">Transcription</keyword>
<dbReference type="Gene3D" id="1.10.10.10">
    <property type="entry name" value="Winged helix-like DNA-binding domain superfamily/Winged helix DNA-binding domain"/>
    <property type="match status" value="1"/>
</dbReference>
<dbReference type="Pfam" id="PF01628">
    <property type="entry name" value="HrcA"/>
    <property type="match status" value="1"/>
</dbReference>
<dbReference type="Gene3D" id="3.30.450.40">
    <property type="match status" value="1"/>
</dbReference>
<dbReference type="AlphaFoldDB" id="A0A9X3NBA7"/>
<dbReference type="InterPro" id="IPR023120">
    <property type="entry name" value="WHTH_transcript_rep_HrcA_IDD"/>
</dbReference>
<comment type="caution">
    <text evidence="7">The sequence shown here is derived from an EMBL/GenBank/DDBJ whole genome shotgun (WGS) entry which is preliminary data.</text>
</comment>
<name>A0A9X3NBA7_9ACTN</name>
<dbReference type="EMBL" id="JAPDDP010000026">
    <property type="protein sequence ID" value="MDA0181770.1"/>
    <property type="molecule type" value="Genomic_DNA"/>
</dbReference>
<keyword evidence="8" id="KW-1185">Reference proteome</keyword>
<dbReference type="RefSeq" id="WP_270026121.1">
    <property type="nucleotide sequence ID" value="NZ_JAPDDP010000026.1"/>
</dbReference>
<evidence type="ECO:0000256" key="4">
    <source>
        <dbReference type="ARBA" id="ARBA00023163"/>
    </source>
</evidence>
<dbReference type="Gene3D" id="3.30.390.60">
    <property type="entry name" value="Heat-inducible transcription repressor hrca homolog, domain 3"/>
    <property type="match status" value="1"/>
</dbReference>
<protein>
    <recommendedName>
        <fullName evidence="5">Heat-inducible transcription repressor HrcA</fullName>
    </recommendedName>
</protein>